<dbReference type="SUPFAM" id="SSF48403">
    <property type="entry name" value="Ankyrin repeat"/>
    <property type="match status" value="1"/>
</dbReference>
<evidence type="ECO:0000256" key="2">
    <source>
        <dbReference type="ARBA" id="ARBA00023043"/>
    </source>
</evidence>
<evidence type="ECO:0000256" key="3">
    <source>
        <dbReference type="PROSITE-ProRule" id="PRU00023"/>
    </source>
</evidence>
<keyword evidence="2 3" id="KW-0040">ANK repeat</keyword>
<dbReference type="Proteomes" id="UP000789595">
    <property type="component" value="Unassembled WGS sequence"/>
</dbReference>
<protein>
    <recommendedName>
        <fullName evidence="7">Ankyrin repeat domain-containing protein</fullName>
    </recommendedName>
</protein>
<feature type="repeat" description="ANK" evidence="3">
    <location>
        <begin position="63"/>
        <end position="95"/>
    </location>
</feature>
<dbReference type="PANTHER" id="PTHR24198:SF185">
    <property type="entry name" value="ANKYRIN-3"/>
    <property type="match status" value="1"/>
</dbReference>
<dbReference type="GO" id="GO:0005737">
    <property type="term" value="C:cytoplasm"/>
    <property type="evidence" value="ECO:0007669"/>
    <property type="project" value="TreeGrafter"/>
</dbReference>
<dbReference type="AlphaFoldDB" id="A0A8J2SX78"/>
<dbReference type="PANTHER" id="PTHR24198">
    <property type="entry name" value="ANKYRIN REPEAT AND PROTEIN KINASE DOMAIN-CONTAINING PROTEIN"/>
    <property type="match status" value="1"/>
</dbReference>
<name>A0A8J2SX78_9STRA</name>
<reference evidence="5" key="1">
    <citation type="submission" date="2021-11" db="EMBL/GenBank/DDBJ databases">
        <authorList>
            <consortium name="Genoscope - CEA"/>
            <person name="William W."/>
        </authorList>
    </citation>
    <scope>NUCLEOTIDE SEQUENCE</scope>
</reference>
<dbReference type="InterPro" id="IPR036770">
    <property type="entry name" value="Ankyrin_rpt-contain_sf"/>
</dbReference>
<evidence type="ECO:0000313" key="6">
    <source>
        <dbReference type="Proteomes" id="UP000789595"/>
    </source>
</evidence>
<dbReference type="OrthoDB" id="42967at2759"/>
<feature type="signal peptide" evidence="4">
    <location>
        <begin position="1"/>
        <end position="21"/>
    </location>
</feature>
<dbReference type="PROSITE" id="PS50297">
    <property type="entry name" value="ANK_REP_REGION"/>
    <property type="match status" value="1"/>
</dbReference>
<comment type="caution">
    <text evidence="5">The sequence shown here is derived from an EMBL/GenBank/DDBJ whole genome shotgun (WGS) entry which is preliminary data.</text>
</comment>
<dbReference type="Pfam" id="PF12796">
    <property type="entry name" value="Ank_2"/>
    <property type="match status" value="1"/>
</dbReference>
<evidence type="ECO:0000256" key="1">
    <source>
        <dbReference type="ARBA" id="ARBA00022737"/>
    </source>
</evidence>
<sequence length="158" mass="16454">MLLRVLGIACITSAARVEVQADATTAEVREIDFALISAAADGNATEVKRLLDKGADATAKTKEGETALHTAGISGDAAVVRLLVEAGADVHARVTAQRGLRMPPLAWFVYGLHLEGARALQEAGADLNLVFDREDGKQLTVLDVASGLASGHELVRGA</sequence>
<organism evidence="5 6">
    <name type="scientific">Pelagomonas calceolata</name>
    <dbReference type="NCBI Taxonomy" id="35677"/>
    <lineage>
        <taxon>Eukaryota</taxon>
        <taxon>Sar</taxon>
        <taxon>Stramenopiles</taxon>
        <taxon>Ochrophyta</taxon>
        <taxon>Pelagophyceae</taxon>
        <taxon>Pelagomonadales</taxon>
        <taxon>Pelagomonadaceae</taxon>
        <taxon>Pelagomonas</taxon>
    </lineage>
</organism>
<dbReference type="InterPro" id="IPR002110">
    <property type="entry name" value="Ankyrin_rpt"/>
</dbReference>
<keyword evidence="6" id="KW-1185">Reference proteome</keyword>
<evidence type="ECO:0000313" key="5">
    <source>
        <dbReference type="EMBL" id="CAH0376322.1"/>
    </source>
</evidence>
<dbReference type="PROSITE" id="PS50088">
    <property type="entry name" value="ANK_REPEAT"/>
    <property type="match status" value="1"/>
</dbReference>
<accession>A0A8J2SX78</accession>
<gene>
    <name evidence="5" type="ORF">PECAL_5P08960</name>
</gene>
<proteinExistence type="predicted"/>
<dbReference type="Gene3D" id="1.25.40.20">
    <property type="entry name" value="Ankyrin repeat-containing domain"/>
    <property type="match status" value="1"/>
</dbReference>
<evidence type="ECO:0008006" key="7">
    <source>
        <dbReference type="Google" id="ProtNLM"/>
    </source>
</evidence>
<keyword evidence="1" id="KW-0677">Repeat</keyword>
<dbReference type="EMBL" id="CAKKNE010000005">
    <property type="protein sequence ID" value="CAH0376322.1"/>
    <property type="molecule type" value="Genomic_DNA"/>
</dbReference>
<keyword evidence="4" id="KW-0732">Signal</keyword>
<dbReference type="SMART" id="SM00248">
    <property type="entry name" value="ANK"/>
    <property type="match status" value="3"/>
</dbReference>
<feature type="chain" id="PRO_5035199949" description="Ankyrin repeat domain-containing protein" evidence="4">
    <location>
        <begin position="22"/>
        <end position="158"/>
    </location>
</feature>
<evidence type="ECO:0000256" key="4">
    <source>
        <dbReference type="SAM" id="SignalP"/>
    </source>
</evidence>